<reference evidence="5 6" key="1">
    <citation type="submission" date="2018-11" db="EMBL/GenBank/DDBJ databases">
        <title>Sequencing the genomes of 1000 actinobacteria strains.</title>
        <authorList>
            <person name="Klenk H.-P."/>
        </authorList>
    </citation>
    <scope>NUCLEOTIDE SEQUENCE [LARGE SCALE GENOMIC DNA]</scope>
    <source>
        <strain evidence="5 6">DSM 44254</strain>
    </source>
</reference>
<organism evidence="5 6">
    <name type="scientific">Actinocorallia herbida</name>
    <dbReference type="NCBI Taxonomy" id="58109"/>
    <lineage>
        <taxon>Bacteria</taxon>
        <taxon>Bacillati</taxon>
        <taxon>Actinomycetota</taxon>
        <taxon>Actinomycetes</taxon>
        <taxon>Streptosporangiales</taxon>
        <taxon>Thermomonosporaceae</taxon>
        <taxon>Actinocorallia</taxon>
    </lineage>
</organism>
<dbReference type="InterPro" id="IPR000524">
    <property type="entry name" value="Tscrpt_reg_HTH_GntR"/>
</dbReference>
<dbReference type="GO" id="GO:0003677">
    <property type="term" value="F:DNA binding"/>
    <property type="evidence" value="ECO:0007669"/>
    <property type="project" value="UniProtKB-KW"/>
</dbReference>
<dbReference type="CDD" id="cd07377">
    <property type="entry name" value="WHTH_GntR"/>
    <property type="match status" value="1"/>
</dbReference>
<keyword evidence="6" id="KW-1185">Reference proteome</keyword>
<accession>A0A3N1D506</accession>
<keyword evidence="3" id="KW-0804">Transcription</keyword>
<evidence type="ECO:0000313" key="5">
    <source>
        <dbReference type="EMBL" id="ROO88559.1"/>
    </source>
</evidence>
<gene>
    <name evidence="5" type="ORF">EDD29_6230</name>
</gene>
<feature type="domain" description="HTH gntR-type" evidence="4">
    <location>
        <begin position="4"/>
        <end position="72"/>
    </location>
</feature>
<dbReference type="InterPro" id="IPR036388">
    <property type="entry name" value="WH-like_DNA-bd_sf"/>
</dbReference>
<evidence type="ECO:0000313" key="6">
    <source>
        <dbReference type="Proteomes" id="UP000272400"/>
    </source>
</evidence>
<dbReference type="PROSITE" id="PS50949">
    <property type="entry name" value="HTH_GNTR"/>
    <property type="match status" value="1"/>
</dbReference>
<keyword evidence="2 5" id="KW-0238">DNA-binding</keyword>
<dbReference type="EMBL" id="RJKE01000001">
    <property type="protein sequence ID" value="ROO88559.1"/>
    <property type="molecule type" value="Genomic_DNA"/>
</dbReference>
<sequence length="252" mass="26333">MGAPTVVTDMADALAGRIVAGAYPAGTLAPSVRQLAEEFSVNRATAQLVLVRLEAARLVEARRGKGFVVRDLGRDGGLEICRVVLRHAARLPDTAVAVFTGTLDLYHDVLTRSARLVAARPGAHDHTAAVGALARFEELSAAGAAPAALLSAELAIARAFTTAAARPVRIALLNSVAEILLEAPEAAAAHYPAGQHGHVLLWRTLVTGWAGGVVPTTAELDLLDDVLELRLRQVGDRFATRLRGSGGTALRA</sequence>
<evidence type="ECO:0000256" key="3">
    <source>
        <dbReference type="ARBA" id="ARBA00023163"/>
    </source>
</evidence>
<comment type="caution">
    <text evidence="5">The sequence shown here is derived from an EMBL/GenBank/DDBJ whole genome shotgun (WGS) entry which is preliminary data.</text>
</comment>
<proteinExistence type="predicted"/>
<dbReference type="SMART" id="SM00345">
    <property type="entry name" value="HTH_GNTR"/>
    <property type="match status" value="1"/>
</dbReference>
<dbReference type="GO" id="GO:0003700">
    <property type="term" value="F:DNA-binding transcription factor activity"/>
    <property type="evidence" value="ECO:0007669"/>
    <property type="project" value="InterPro"/>
</dbReference>
<keyword evidence="1" id="KW-0805">Transcription regulation</keyword>
<name>A0A3N1D506_9ACTN</name>
<dbReference type="Gene3D" id="1.10.10.10">
    <property type="entry name" value="Winged helix-like DNA-binding domain superfamily/Winged helix DNA-binding domain"/>
    <property type="match status" value="1"/>
</dbReference>
<dbReference type="SUPFAM" id="SSF46785">
    <property type="entry name" value="Winged helix' DNA-binding domain"/>
    <property type="match status" value="1"/>
</dbReference>
<dbReference type="OrthoDB" id="4537656at2"/>
<evidence type="ECO:0000256" key="2">
    <source>
        <dbReference type="ARBA" id="ARBA00023125"/>
    </source>
</evidence>
<dbReference type="InterPro" id="IPR036390">
    <property type="entry name" value="WH_DNA-bd_sf"/>
</dbReference>
<protein>
    <submittedName>
        <fullName evidence="5">DNA-binding FadR family transcriptional regulator</fullName>
    </submittedName>
</protein>
<dbReference type="PANTHER" id="PTHR43537:SF44">
    <property type="entry name" value="GNTR FAMILY REGULATORY PROTEIN"/>
    <property type="match status" value="1"/>
</dbReference>
<dbReference type="RefSeq" id="WP_123667785.1">
    <property type="nucleotide sequence ID" value="NZ_RJKE01000001.1"/>
</dbReference>
<dbReference type="AlphaFoldDB" id="A0A3N1D506"/>
<evidence type="ECO:0000259" key="4">
    <source>
        <dbReference type="PROSITE" id="PS50949"/>
    </source>
</evidence>
<dbReference type="PANTHER" id="PTHR43537">
    <property type="entry name" value="TRANSCRIPTIONAL REGULATOR, GNTR FAMILY"/>
    <property type="match status" value="1"/>
</dbReference>
<dbReference type="Proteomes" id="UP000272400">
    <property type="component" value="Unassembled WGS sequence"/>
</dbReference>
<evidence type="ECO:0000256" key="1">
    <source>
        <dbReference type="ARBA" id="ARBA00023015"/>
    </source>
</evidence>
<dbReference type="Pfam" id="PF00392">
    <property type="entry name" value="GntR"/>
    <property type="match status" value="1"/>
</dbReference>